<dbReference type="PANTHER" id="PTHR15549:SF27">
    <property type="entry name" value="CHITIN-BINDING TYPE-1 DOMAIN-CONTAINING PROTEIN"/>
    <property type="match status" value="1"/>
</dbReference>
<feature type="compositionally biased region" description="Polar residues" evidence="5">
    <location>
        <begin position="365"/>
        <end position="378"/>
    </location>
</feature>
<dbReference type="InterPro" id="IPR051694">
    <property type="entry name" value="Immunoregulatory_rcpt-like"/>
</dbReference>
<comment type="subcellular location">
    <subcellularLocation>
        <location evidence="1">Membrane</location>
        <topology evidence="1">Single-pass membrane protein</topology>
    </subcellularLocation>
</comment>
<feature type="transmembrane region" description="Helical" evidence="6">
    <location>
        <begin position="223"/>
        <end position="248"/>
    </location>
</feature>
<dbReference type="Proteomes" id="UP000076738">
    <property type="component" value="Unassembled WGS sequence"/>
</dbReference>
<keyword evidence="3 6" id="KW-1133">Transmembrane helix</keyword>
<feature type="compositionally biased region" description="Gly residues" evidence="5">
    <location>
        <begin position="197"/>
        <end position="216"/>
    </location>
</feature>
<reference evidence="7 8" key="1">
    <citation type="journal article" date="2016" name="Mol. Biol. Evol.">
        <title>Comparative Genomics of Early-Diverging Mushroom-Forming Fungi Provides Insights into the Origins of Lignocellulose Decay Capabilities.</title>
        <authorList>
            <person name="Nagy L.G."/>
            <person name="Riley R."/>
            <person name="Tritt A."/>
            <person name="Adam C."/>
            <person name="Daum C."/>
            <person name="Floudas D."/>
            <person name="Sun H."/>
            <person name="Yadav J.S."/>
            <person name="Pangilinan J."/>
            <person name="Larsson K.H."/>
            <person name="Matsuura K."/>
            <person name="Barry K."/>
            <person name="Labutti K."/>
            <person name="Kuo R."/>
            <person name="Ohm R.A."/>
            <person name="Bhattacharya S.S."/>
            <person name="Shirouzu T."/>
            <person name="Yoshinaga Y."/>
            <person name="Martin F.M."/>
            <person name="Grigoriev I.V."/>
            <person name="Hibbett D.S."/>
        </authorList>
    </citation>
    <scope>NUCLEOTIDE SEQUENCE [LARGE SCALE GENOMIC DNA]</scope>
    <source>
        <strain evidence="7 8">TUFC12733</strain>
    </source>
</reference>
<evidence type="ECO:0000256" key="6">
    <source>
        <dbReference type="SAM" id="Phobius"/>
    </source>
</evidence>
<name>A0A167RT38_CALVF</name>
<evidence type="ECO:0000256" key="3">
    <source>
        <dbReference type="ARBA" id="ARBA00022989"/>
    </source>
</evidence>
<evidence type="ECO:0000256" key="4">
    <source>
        <dbReference type="ARBA" id="ARBA00023136"/>
    </source>
</evidence>
<evidence type="ECO:0000256" key="2">
    <source>
        <dbReference type="ARBA" id="ARBA00022692"/>
    </source>
</evidence>
<sequence length="423" mass="45150">MAYADGLTYGNHSATVRVNSGGSTDFLFYGGVVTVGLNGTNPVVQRIDDTDPGWSYQPQDTWIFSNASTNVAVGEYNTTYHWMCSYGPSYTASYTFSGSSAVQLFGMLNLNMGPYTIHLNEQSYVYNGSDLWREAHQILFFNGALDPTQEYTLTLVNYDQAAPNAQQPVGPDFYPCVAVDELILTKTTPGAPSVSGSGNGASPGTGSGNDTGPGAGTGGSSPVGVIVGGVVGGIAALCIICFLLWFFFWRRRRAQALSVQTTEIDPMPDASMGEVTPYIFSDSTYSPIPTSDAMSRPQEEPYIDGYTEARSPMGQTISMIHTPASPLTPRTDRRTGKTGRYVVPVDQPAPITPAPAPAGARPNPSSTISSASVPTASSDPPPERAVINGASTQELVAVLNRRLRREYAAENDEMDPPDYEPVD</sequence>
<dbReference type="STRING" id="1330018.A0A167RT38"/>
<feature type="region of interest" description="Disordered" evidence="5">
    <location>
        <begin position="318"/>
        <end position="391"/>
    </location>
</feature>
<evidence type="ECO:0000313" key="7">
    <source>
        <dbReference type="EMBL" id="KZP01251.1"/>
    </source>
</evidence>
<proteinExistence type="predicted"/>
<feature type="region of interest" description="Disordered" evidence="5">
    <location>
        <begin position="188"/>
        <end position="216"/>
    </location>
</feature>
<evidence type="ECO:0000256" key="5">
    <source>
        <dbReference type="SAM" id="MobiDB-lite"/>
    </source>
</evidence>
<organism evidence="7 8">
    <name type="scientific">Calocera viscosa (strain TUFC12733)</name>
    <dbReference type="NCBI Taxonomy" id="1330018"/>
    <lineage>
        <taxon>Eukaryota</taxon>
        <taxon>Fungi</taxon>
        <taxon>Dikarya</taxon>
        <taxon>Basidiomycota</taxon>
        <taxon>Agaricomycotina</taxon>
        <taxon>Dacrymycetes</taxon>
        <taxon>Dacrymycetales</taxon>
        <taxon>Dacrymycetaceae</taxon>
        <taxon>Calocera</taxon>
    </lineage>
</organism>
<dbReference type="OrthoDB" id="2576334at2759"/>
<protein>
    <submittedName>
        <fullName evidence="7">Uncharacterized protein</fullName>
    </submittedName>
</protein>
<accession>A0A167RT38</accession>
<dbReference type="EMBL" id="KV417267">
    <property type="protein sequence ID" value="KZP01251.1"/>
    <property type="molecule type" value="Genomic_DNA"/>
</dbReference>
<dbReference type="AlphaFoldDB" id="A0A167RT38"/>
<gene>
    <name evidence="7" type="ORF">CALVIDRAFT_559879</name>
</gene>
<keyword evidence="4 6" id="KW-0472">Membrane</keyword>
<evidence type="ECO:0000313" key="8">
    <source>
        <dbReference type="Proteomes" id="UP000076738"/>
    </source>
</evidence>
<dbReference type="PANTHER" id="PTHR15549">
    <property type="entry name" value="PAIRED IMMUNOGLOBULIN-LIKE TYPE 2 RECEPTOR"/>
    <property type="match status" value="1"/>
</dbReference>
<keyword evidence="2 6" id="KW-0812">Transmembrane</keyword>
<dbReference type="GO" id="GO:0016020">
    <property type="term" value="C:membrane"/>
    <property type="evidence" value="ECO:0007669"/>
    <property type="project" value="UniProtKB-SubCell"/>
</dbReference>
<dbReference type="GO" id="GO:0071944">
    <property type="term" value="C:cell periphery"/>
    <property type="evidence" value="ECO:0007669"/>
    <property type="project" value="UniProtKB-ARBA"/>
</dbReference>
<keyword evidence="8" id="KW-1185">Reference proteome</keyword>
<evidence type="ECO:0000256" key="1">
    <source>
        <dbReference type="ARBA" id="ARBA00004167"/>
    </source>
</evidence>